<dbReference type="AlphaFoldDB" id="A0A7X0MX84"/>
<dbReference type="Pfam" id="PF06580">
    <property type="entry name" value="His_kinase"/>
    <property type="match status" value="1"/>
</dbReference>
<dbReference type="InterPro" id="IPR036890">
    <property type="entry name" value="HATPase_C_sf"/>
</dbReference>
<gene>
    <name evidence="3" type="ORF">HNR48_000900</name>
</gene>
<keyword evidence="1" id="KW-0472">Membrane</keyword>
<dbReference type="SUPFAM" id="SSF55874">
    <property type="entry name" value="ATPase domain of HSP90 chaperone/DNA topoisomerase II/histidine kinase"/>
    <property type="match status" value="1"/>
</dbReference>
<evidence type="ECO:0000313" key="3">
    <source>
        <dbReference type="EMBL" id="MBB6520622.1"/>
    </source>
</evidence>
<feature type="transmembrane region" description="Helical" evidence="1">
    <location>
        <begin position="16"/>
        <end position="35"/>
    </location>
</feature>
<dbReference type="PANTHER" id="PTHR34220:SF7">
    <property type="entry name" value="SENSOR HISTIDINE KINASE YPDA"/>
    <property type="match status" value="1"/>
</dbReference>
<dbReference type="EMBL" id="JACHHT010000001">
    <property type="protein sequence ID" value="MBB6520622.1"/>
    <property type="molecule type" value="Genomic_DNA"/>
</dbReference>
<sequence length="331" mass="37467">MTDLFLGKIIDNKPLLLLRIFCESLALLMVCHFFIRPFLRLGVLRSGLSLSSMAGVTIYMIPVAIMLTLLMYAIGQIVVFSDFDITSVQFQNNSGDVSSRHMSTAAYTISAGQNYIILLFWSALYLSWHFYRKRDELTRELEMTRLKQLANQINPHFLFNTLNSIRALVYSDQEQAAETITKLSELMRVHMHAEVEALSTLEQECDLAESYLQIERLRLGERLTVEWEIEASLLQQSMPSLIVLTLLENAVKYGVAPSRQGGTIAVVAKEQGDDYFSLCVVNSLPEKSVEQGHGIGLDNIRKRLELMYGEHASMTVNSEDSFSVLLELPKK</sequence>
<reference evidence="3 4" key="1">
    <citation type="submission" date="2020-08" db="EMBL/GenBank/DDBJ databases">
        <title>Genomic Encyclopedia of Type Strains, Phase IV (KMG-IV): sequencing the most valuable type-strain genomes for metagenomic binning, comparative biology and taxonomic classification.</title>
        <authorList>
            <person name="Goeker M."/>
        </authorList>
    </citation>
    <scope>NUCLEOTIDE SEQUENCE [LARGE SCALE GENOMIC DNA]</scope>
    <source>
        <strain evidence="3 4">DSM 22368</strain>
    </source>
</reference>
<comment type="caution">
    <text evidence="3">The sequence shown here is derived from an EMBL/GenBank/DDBJ whole genome shotgun (WGS) entry which is preliminary data.</text>
</comment>
<dbReference type="GO" id="GO:0000155">
    <property type="term" value="F:phosphorelay sensor kinase activity"/>
    <property type="evidence" value="ECO:0007669"/>
    <property type="project" value="InterPro"/>
</dbReference>
<proteinExistence type="predicted"/>
<accession>A0A7X0MX84</accession>
<evidence type="ECO:0000259" key="2">
    <source>
        <dbReference type="Pfam" id="PF06580"/>
    </source>
</evidence>
<keyword evidence="3" id="KW-0808">Transferase</keyword>
<evidence type="ECO:0000313" key="4">
    <source>
        <dbReference type="Proteomes" id="UP000528457"/>
    </source>
</evidence>
<dbReference type="GO" id="GO:0016020">
    <property type="term" value="C:membrane"/>
    <property type="evidence" value="ECO:0007669"/>
    <property type="project" value="InterPro"/>
</dbReference>
<dbReference type="InterPro" id="IPR050640">
    <property type="entry name" value="Bact_2-comp_sensor_kinase"/>
</dbReference>
<name>A0A7X0MX84_9GAMM</name>
<keyword evidence="1" id="KW-0812">Transmembrane</keyword>
<dbReference type="Proteomes" id="UP000528457">
    <property type="component" value="Unassembled WGS sequence"/>
</dbReference>
<feature type="transmembrane region" description="Helical" evidence="1">
    <location>
        <begin position="112"/>
        <end position="131"/>
    </location>
</feature>
<protein>
    <submittedName>
        <fullName evidence="3">Sensor histidine kinase YesM</fullName>
    </submittedName>
</protein>
<feature type="domain" description="Signal transduction histidine kinase internal region" evidence="2">
    <location>
        <begin position="145"/>
        <end position="223"/>
    </location>
</feature>
<dbReference type="InterPro" id="IPR010559">
    <property type="entry name" value="Sig_transdc_His_kin_internal"/>
</dbReference>
<dbReference type="InParanoid" id="A0A7X0MX84"/>
<organism evidence="3 4">
    <name type="scientific">Pseudoteredinibacter isoporae</name>
    <dbReference type="NCBI Taxonomy" id="570281"/>
    <lineage>
        <taxon>Bacteria</taxon>
        <taxon>Pseudomonadati</taxon>
        <taxon>Pseudomonadota</taxon>
        <taxon>Gammaproteobacteria</taxon>
        <taxon>Cellvibrionales</taxon>
        <taxon>Cellvibrionaceae</taxon>
        <taxon>Pseudoteredinibacter</taxon>
    </lineage>
</organism>
<feature type="transmembrane region" description="Helical" evidence="1">
    <location>
        <begin position="56"/>
        <end position="80"/>
    </location>
</feature>
<dbReference type="RefSeq" id="WP_166850706.1">
    <property type="nucleotide sequence ID" value="NZ_JAAONY010000001.1"/>
</dbReference>
<keyword evidence="4" id="KW-1185">Reference proteome</keyword>
<evidence type="ECO:0000256" key="1">
    <source>
        <dbReference type="SAM" id="Phobius"/>
    </source>
</evidence>
<dbReference type="PANTHER" id="PTHR34220">
    <property type="entry name" value="SENSOR HISTIDINE KINASE YPDA"/>
    <property type="match status" value="1"/>
</dbReference>
<dbReference type="Gene3D" id="3.30.565.10">
    <property type="entry name" value="Histidine kinase-like ATPase, C-terminal domain"/>
    <property type="match status" value="1"/>
</dbReference>
<keyword evidence="1" id="KW-1133">Transmembrane helix</keyword>
<keyword evidence="3" id="KW-0418">Kinase</keyword>